<evidence type="ECO:0000313" key="2">
    <source>
        <dbReference type="Proteomes" id="UP000640583"/>
    </source>
</evidence>
<dbReference type="InterPro" id="IPR002060">
    <property type="entry name" value="Squ/phyt_synthse"/>
</dbReference>
<proteinExistence type="predicted"/>
<name>A0A8J7ISI9_9RHOB</name>
<dbReference type="SUPFAM" id="SSF48576">
    <property type="entry name" value="Terpenoid synthases"/>
    <property type="match status" value="1"/>
</dbReference>
<sequence length="233" mass="26155">MSIKPDLRAPLFVLYAFNLEIARAAWASQEPMVGQMRLQFWRDIVTQADENGSARYHEVGRPLAVLIREKRLDTEALDQMITARWWDLNKDGFDAPEAFRAQIEATAGNLMWLSAQALGAGETDRSLAQTWGFAQGLAAWFQAVPELEKRGCRPLYDGRPAAISGLARAALSDLRNTKPPRAPWTMVLRTAWQAEPLLKLAAKEPQRVADGALALSEFHKKRRLFFKALTGRP</sequence>
<reference evidence="1" key="1">
    <citation type="submission" date="2020-10" db="EMBL/GenBank/DDBJ databases">
        <title>Paenihalocynthiibacter styelae gen. nov., sp. nov., isolated from stalked sea squirt Styela clava.</title>
        <authorList>
            <person name="Kim Y.-O."/>
            <person name="Yoon J.-H."/>
        </authorList>
    </citation>
    <scope>NUCLEOTIDE SEQUENCE</scope>
    <source>
        <strain evidence="1">MYP1-1</strain>
    </source>
</reference>
<dbReference type="Proteomes" id="UP000640583">
    <property type="component" value="Unassembled WGS sequence"/>
</dbReference>
<dbReference type="InterPro" id="IPR008949">
    <property type="entry name" value="Isoprenoid_synthase_dom_sf"/>
</dbReference>
<dbReference type="Gene3D" id="1.10.600.10">
    <property type="entry name" value="Farnesyl Diphosphate Synthase"/>
    <property type="match status" value="1"/>
</dbReference>
<dbReference type="Pfam" id="PF00494">
    <property type="entry name" value="SQS_PSY"/>
    <property type="match status" value="1"/>
</dbReference>
<evidence type="ECO:0000313" key="1">
    <source>
        <dbReference type="EMBL" id="MBI1492169.1"/>
    </source>
</evidence>
<keyword evidence="2" id="KW-1185">Reference proteome</keyword>
<dbReference type="EMBL" id="JADCKQ010000001">
    <property type="protein sequence ID" value="MBI1492169.1"/>
    <property type="molecule type" value="Genomic_DNA"/>
</dbReference>
<gene>
    <name evidence="1" type="ORF">H1D41_00810</name>
</gene>
<accession>A0A8J7ISI9</accession>
<protein>
    <submittedName>
        <fullName evidence="1">Squalene/phytoene synthase family protein</fullName>
    </submittedName>
</protein>
<organism evidence="1 2">
    <name type="scientific">Halocynthiibacter styelae</name>
    <dbReference type="NCBI Taxonomy" id="2761955"/>
    <lineage>
        <taxon>Bacteria</taxon>
        <taxon>Pseudomonadati</taxon>
        <taxon>Pseudomonadota</taxon>
        <taxon>Alphaproteobacteria</taxon>
        <taxon>Rhodobacterales</taxon>
        <taxon>Paracoccaceae</taxon>
        <taxon>Halocynthiibacter</taxon>
    </lineage>
</organism>
<dbReference type="AlphaFoldDB" id="A0A8J7ISI9"/>
<comment type="caution">
    <text evidence="1">The sequence shown here is derived from an EMBL/GenBank/DDBJ whole genome shotgun (WGS) entry which is preliminary data.</text>
</comment>